<dbReference type="AlphaFoldDB" id="A0A4U6VH39"/>
<dbReference type="OMA" id="RICRMSG"/>
<dbReference type="PANTHER" id="PTHR35830:SF1">
    <property type="entry name" value="OS05G0299200 PROTEIN"/>
    <property type="match status" value="1"/>
</dbReference>
<keyword evidence="3" id="KW-1185">Reference proteome</keyword>
<accession>A0A4U6VH39</accession>
<sequence length="438" mass="48376">MASAVVAVPAMAAATTTAIFSPSLPSLLRSHLTCGHRAATTTTVTFSSRRFRDVNPSHKRSRGKATLAPATDEGFGVLEAELWRLRRRVELRLHRLAFEADEAYRDLRYAVRDVGGDRVVITFRRSSLRFAAGALLCSLAFAVAARALLWMVLRAWWRRGLGRGWWGGRGGGRAVVWRRDRSLGGKEVVVAVSSSSVAPAPTSHVQEPARVVRRREPQAKVPDWWPEVGVTIVEPRLEMEKRLANRLVRAIIDNRITGRDYRYDDAIQLRQLCKISGIKVSFDTENARNSFYRAAVNFVLDDCSRAAQDVGAVQVNGENPRDFLAGLATNIGLDKSHAATLVRASVAARTRTCFLQCWALEIQGKRQEALDELLKICGIHNMFPPEDNSAEIEMVAAGLEKNLQVAERVHLLTLFQSACTTGNIKTAAEALGLSLPDE</sequence>
<name>A0A4U6VH39_SETVI</name>
<dbReference type="EMBL" id="CM016554">
    <property type="protein sequence ID" value="TKW28112.1"/>
    <property type="molecule type" value="Genomic_DNA"/>
</dbReference>
<dbReference type="Gramene" id="TKW28112">
    <property type="protein sequence ID" value="TKW28112"/>
    <property type="gene ID" value="SEVIR_3G303900v2"/>
</dbReference>
<keyword evidence="1" id="KW-1133">Transmembrane helix</keyword>
<feature type="transmembrane region" description="Helical" evidence="1">
    <location>
        <begin position="130"/>
        <end position="153"/>
    </location>
</feature>
<evidence type="ECO:0000313" key="3">
    <source>
        <dbReference type="Proteomes" id="UP000298652"/>
    </source>
</evidence>
<protein>
    <submittedName>
        <fullName evidence="2">Uncharacterized protein</fullName>
    </submittedName>
</protein>
<dbReference type="Proteomes" id="UP000298652">
    <property type="component" value="Chromosome 3"/>
</dbReference>
<reference evidence="2" key="1">
    <citation type="submission" date="2019-03" db="EMBL/GenBank/DDBJ databases">
        <title>WGS assembly of Setaria viridis.</title>
        <authorList>
            <person name="Huang P."/>
            <person name="Jenkins J."/>
            <person name="Grimwood J."/>
            <person name="Barry K."/>
            <person name="Healey A."/>
            <person name="Mamidi S."/>
            <person name="Sreedasyam A."/>
            <person name="Shu S."/>
            <person name="Feldman M."/>
            <person name="Wu J."/>
            <person name="Yu Y."/>
            <person name="Chen C."/>
            <person name="Johnson J."/>
            <person name="Rokhsar D."/>
            <person name="Baxter I."/>
            <person name="Schmutz J."/>
            <person name="Brutnell T."/>
            <person name="Kellogg E."/>
        </authorList>
    </citation>
    <scope>NUCLEOTIDE SEQUENCE [LARGE SCALE GENOMIC DNA]</scope>
</reference>
<proteinExistence type="predicted"/>
<gene>
    <name evidence="2" type="ORF">SEVIR_3G303900v2</name>
</gene>
<keyword evidence="1" id="KW-0472">Membrane</keyword>
<evidence type="ECO:0000313" key="2">
    <source>
        <dbReference type="EMBL" id="TKW28112.1"/>
    </source>
</evidence>
<evidence type="ECO:0000256" key="1">
    <source>
        <dbReference type="SAM" id="Phobius"/>
    </source>
</evidence>
<keyword evidence="1" id="KW-0812">Transmembrane</keyword>
<organism evidence="2 3">
    <name type="scientific">Setaria viridis</name>
    <name type="common">Green bristlegrass</name>
    <name type="synonym">Setaria italica subsp. viridis</name>
    <dbReference type="NCBI Taxonomy" id="4556"/>
    <lineage>
        <taxon>Eukaryota</taxon>
        <taxon>Viridiplantae</taxon>
        <taxon>Streptophyta</taxon>
        <taxon>Embryophyta</taxon>
        <taxon>Tracheophyta</taxon>
        <taxon>Spermatophyta</taxon>
        <taxon>Magnoliopsida</taxon>
        <taxon>Liliopsida</taxon>
        <taxon>Poales</taxon>
        <taxon>Poaceae</taxon>
        <taxon>PACMAD clade</taxon>
        <taxon>Panicoideae</taxon>
        <taxon>Panicodae</taxon>
        <taxon>Paniceae</taxon>
        <taxon>Cenchrinae</taxon>
        <taxon>Setaria</taxon>
    </lineage>
</organism>
<dbReference type="PANTHER" id="PTHR35830">
    <property type="entry name" value="OS05G0299200 PROTEIN"/>
    <property type="match status" value="1"/>
</dbReference>